<dbReference type="Gene3D" id="1.25.40.330">
    <property type="entry name" value="Adenylate cyclase-associated CAP, N-terminal domain"/>
    <property type="match status" value="1"/>
</dbReference>
<accession>A0ABD2QP14</accession>
<keyword evidence="6" id="KW-1185">Reference proteome</keyword>
<comment type="caution">
    <text evidence="5">The sequence shown here is derived from an EMBL/GenBank/DDBJ whole genome shotgun (WGS) entry which is preliminary data.</text>
</comment>
<feature type="compositionally biased region" description="Pro residues" evidence="3">
    <location>
        <begin position="219"/>
        <end position="231"/>
    </location>
</feature>
<evidence type="ECO:0000259" key="4">
    <source>
        <dbReference type="Pfam" id="PF21938"/>
    </source>
</evidence>
<proteinExistence type="inferred from homology"/>
<evidence type="ECO:0000256" key="1">
    <source>
        <dbReference type="ARBA" id="ARBA00007659"/>
    </source>
</evidence>
<dbReference type="PANTHER" id="PTHR10652:SF0">
    <property type="entry name" value="ADENYLYL CYCLASE-ASSOCIATED PROTEIN"/>
    <property type="match status" value="1"/>
</dbReference>
<gene>
    <name evidence="5" type="primary">CAP1_1</name>
    <name evidence="5" type="ORF">Ciccas_000452</name>
</gene>
<dbReference type="EMBL" id="JBJKFK010000023">
    <property type="protein sequence ID" value="KAL3320887.1"/>
    <property type="molecule type" value="Genomic_DNA"/>
</dbReference>
<dbReference type="PANTHER" id="PTHR10652">
    <property type="entry name" value="ADENYLYL CYCLASE-ASSOCIATED PROTEIN"/>
    <property type="match status" value="1"/>
</dbReference>
<dbReference type="Proteomes" id="UP001626550">
    <property type="component" value="Unassembled WGS sequence"/>
</dbReference>
<dbReference type="InterPro" id="IPR053950">
    <property type="entry name" value="CAP_N"/>
</dbReference>
<name>A0ABD2QP14_9PLAT</name>
<dbReference type="AlphaFoldDB" id="A0ABD2QP14"/>
<evidence type="ECO:0000256" key="2">
    <source>
        <dbReference type="SAM" id="Coils"/>
    </source>
</evidence>
<keyword evidence="2" id="KW-0175">Coiled coil</keyword>
<dbReference type="InterPro" id="IPR036222">
    <property type="entry name" value="CAP_N_sf"/>
</dbReference>
<feature type="coiled-coil region" evidence="2">
    <location>
        <begin position="1"/>
        <end position="31"/>
    </location>
</feature>
<dbReference type="InterPro" id="IPR001837">
    <property type="entry name" value="Adenylate_cyclase-assoc_CAP"/>
</dbReference>
<evidence type="ECO:0000256" key="3">
    <source>
        <dbReference type="SAM" id="MobiDB-lite"/>
    </source>
</evidence>
<protein>
    <submittedName>
        <fullName evidence="5">F-actin-capping protein subunit alpha</fullName>
    </submittedName>
</protein>
<organism evidence="5 6">
    <name type="scientific">Cichlidogyrus casuarinus</name>
    <dbReference type="NCBI Taxonomy" id="1844966"/>
    <lineage>
        <taxon>Eukaryota</taxon>
        <taxon>Metazoa</taxon>
        <taxon>Spiralia</taxon>
        <taxon>Lophotrochozoa</taxon>
        <taxon>Platyhelminthes</taxon>
        <taxon>Monogenea</taxon>
        <taxon>Monopisthocotylea</taxon>
        <taxon>Dactylogyridea</taxon>
        <taxon>Ancyrocephalidae</taxon>
        <taxon>Cichlidogyrus</taxon>
    </lineage>
</organism>
<feature type="region of interest" description="Disordered" evidence="3">
    <location>
        <begin position="204"/>
        <end position="239"/>
    </location>
</feature>
<reference evidence="5 6" key="1">
    <citation type="submission" date="2024-11" db="EMBL/GenBank/DDBJ databases">
        <title>Adaptive evolution of stress response genes in parasites aligns with host niche diversity.</title>
        <authorList>
            <person name="Hahn C."/>
            <person name="Resl P."/>
        </authorList>
    </citation>
    <scope>NUCLEOTIDE SEQUENCE [LARGE SCALE GENOMIC DNA]</scope>
    <source>
        <strain evidence="5">EGGRZ-B1_66</strain>
        <tissue evidence="5">Body</tissue>
    </source>
</reference>
<evidence type="ECO:0000313" key="5">
    <source>
        <dbReference type="EMBL" id="KAL3320887.1"/>
    </source>
</evidence>
<evidence type="ECO:0000313" key="6">
    <source>
        <dbReference type="Proteomes" id="UP001626550"/>
    </source>
</evidence>
<dbReference type="SUPFAM" id="SSF101278">
    <property type="entry name" value="N-terminal domain of adenylylcyclase associated protein, CAP"/>
    <property type="match status" value="1"/>
</dbReference>
<comment type="similarity">
    <text evidence="1">Belongs to the CAP family.</text>
</comment>
<sequence>METLTNLLERLETIADNLEIVASQKEEVKEEINYEMTAPVMDFDAIINGPFAEYMTISSKIGGDVDAQAKLVNNCFNAVRGIILVAASSQAPSDAVFQDAIKPCSTAITSVINFKDSKRSSKEFNNLSAVAESISALGWIAVKPTPGPYVKDMSDSGQFYINRVLKDFKDKDQKQVDWCKAWANIWKEMQAYIKEHHTTGLTWNPNGKAFAGASAAAPGGPPPPPPPPPPAMLDSSEND</sequence>
<feature type="non-terminal residue" evidence="5">
    <location>
        <position position="239"/>
    </location>
</feature>
<feature type="domain" description="CAP N-terminal" evidence="4">
    <location>
        <begin position="43"/>
        <end position="201"/>
    </location>
</feature>
<dbReference type="FunFam" id="1.25.40.330:FF:000001">
    <property type="entry name" value="Adenylyl cyclase-associated protein"/>
    <property type="match status" value="1"/>
</dbReference>
<dbReference type="Pfam" id="PF21938">
    <property type="entry name" value="CAP_N"/>
    <property type="match status" value="1"/>
</dbReference>